<dbReference type="SUPFAM" id="SSF53613">
    <property type="entry name" value="Ribokinase-like"/>
    <property type="match status" value="2"/>
</dbReference>
<evidence type="ECO:0000256" key="1">
    <source>
        <dbReference type="ARBA" id="ARBA00010688"/>
    </source>
</evidence>
<sequence>MFEQQEQDPEFQEEKVHAIASPIPKLNEGLFRHESVVFHLQGTQRATGMEAINSSSFFHSQSFPLPRQTLPKLTRNKKYAILALSDALTDCILTVKEEQLAELDIIKNASIPINEETKTKIHKLMKKTKFSIYPGGSPTNTVFGASNLGLRCAFMGCVGNDEFGYDFISSLRQNDVDPFISVRQGTSAICYALITPDGDRSFGLDFGITKQFSKNDIFIPLIEESHFLHFSAYELRDGLPLAEATMYAVQIAKSKGTLLSVDMGDSFLIESYFQDIMKLLKERVYIIFANEIEADTFCKQHEIMMEQERKWVDEEYEQEQEQENEQEQRLINDQLEKKDVQKRENEDINDKEADQSKEKGINQQILHYPIAQNEQNGIIINNTNIFNPLIQSKSEQQQDTNNEIPIVQVVQPSNEQTFPQFLGLNQLSSNIQSQQQQQTQQSPTDTPISSSPVNQNLGQYEAHSPTKDSIHGLSSSLTLYPETPPAFSQQSSSITPLVPSSHYYKYKIFLSYCDIVVIKLGEKGSVALVEDRVYYSPAYKVEKVLDTNGAGDNFQSGFFYGLFRGLSVQMSLKIGNFIASRVIGRRGAQSQVRISGIEYLI</sequence>
<evidence type="ECO:0000256" key="4">
    <source>
        <dbReference type="SAM" id="MobiDB-lite"/>
    </source>
</evidence>
<proteinExistence type="inferred from homology"/>
<evidence type="ECO:0000256" key="3">
    <source>
        <dbReference type="ARBA" id="ARBA00022777"/>
    </source>
</evidence>
<feature type="region of interest" description="Disordered" evidence="4">
    <location>
        <begin position="314"/>
        <end position="359"/>
    </location>
</feature>
<dbReference type="PANTHER" id="PTHR43320">
    <property type="entry name" value="SUGAR KINASE"/>
    <property type="match status" value="1"/>
</dbReference>
<evidence type="ECO:0000256" key="2">
    <source>
        <dbReference type="ARBA" id="ARBA00022679"/>
    </source>
</evidence>
<dbReference type="InterPro" id="IPR052700">
    <property type="entry name" value="Carb_kinase_PfkB-like"/>
</dbReference>
<keyword evidence="2" id="KW-0808">Transferase</keyword>
<protein>
    <submittedName>
        <fullName evidence="6">Putative PfkB family carbohydrate kinase</fullName>
    </submittedName>
</protein>
<dbReference type="Proteomes" id="UP000324800">
    <property type="component" value="Unassembled WGS sequence"/>
</dbReference>
<feature type="domain" description="Carbohydrate kinase PfkB" evidence="5">
    <location>
        <begin position="514"/>
        <end position="591"/>
    </location>
</feature>
<comment type="similarity">
    <text evidence="1">Belongs to the carbohydrate kinase PfkB family.</text>
</comment>
<gene>
    <name evidence="6" type="ORF">EZS28_012113</name>
</gene>
<dbReference type="Pfam" id="PF00294">
    <property type="entry name" value="PfkB"/>
    <property type="match status" value="2"/>
</dbReference>
<evidence type="ECO:0000259" key="5">
    <source>
        <dbReference type="Pfam" id="PF00294"/>
    </source>
</evidence>
<keyword evidence="3 6" id="KW-0418">Kinase</keyword>
<evidence type="ECO:0000313" key="7">
    <source>
        <dbReference type="Proteomes" id="UP000324800"/>
    </source>
</evidence>
<dbReference type="OrthoDB" id="1932147at2759"/>
<dbReference type="InterPro" id="IPR029056">
    <property type="entry name" value="Ribokinase-like"/>
</dbReference>
<evidence type="ECO:0000313" key="6">
    <source>
        <dbReference type="EMBL" id="KAA6392358.1"/>
    </source>
</evidence>
<feature type="compositionally biased region" description="Acidic residues" evidence="4">
    <location>
        <begin position="314"/>
        <end position="325"/>
    </location>
</feature>
<dbReference type="InterPro" id="IPR011611">
    <property type="entry name" value="PfkB_dom"/>
</dbReference>
<comment type="caution">
    <text evidence="6">The sequence shown here is derived from an EMBL/GenBank/DDBJ whole genome shotgun (WGS) entry which is preliminary data.</text>
</comment>
<dbReference type="Gene3D" id="3.40.1190.20">
    <property type="match status" value="2"/>
</dbReference>
<feature type="compositionally biased region" description="Low complexity" evidence="4">
    <location>
        <begin position="430"/>
        <end position="452"/>
    </location>
</feature>
<dbReference type="GO" id="GO:0016301">
    <property type="term" value="F:kinase activity"/>
    <property type="evidence" value="ECO:0007669"/>
    <property type="project" value="UniProtKB-KW"/>
</dbReference>
<feature type="domain" description="Carbohydrate kinase PfkB" evidence="5">
    <location>
        <begin position="122"/>
        <end position="304"/>
    </location>
</feature>
<name>A0A5J4WBM7_9EUKA</name>
<accession>A0A5J4WBM7</accession>
<feature type="compositionally biased region" description="Basic and acidic residues" evidence="4">
    <location>
        <begin position="326"/>
        <end position="359"/>
    </location>
</feature>
<organism evidence="6 7">
    <name type="scientific">Streblomastix strix</name>
    <dbReference type="NCBI Taxonomy" id="222440"/>
    <lineage>
        <taxon>Eukaryota</taxon>
        <taxon>Metamonada</taxon>
        <taxon>Preaxostyla</taxon>
        <taxon>Oxymonadida</taxon>
        <taxon>Streblomastigidae</taxon>
        <taxon>Streblomastix</taxon>
    </lineage>
</organism>
<dbReference type="PANTHER" id="PTHR43320:SF3">
    <property type="entry name" value="CARBOHYDRATE KINASE PFKB DOMAIN-CONTAINING PROTEIN"/>
    <property type="match status" value="1"/>
</dbReference>
<feature type="region of interest" description="Disordered" evidence="4">
    <location>
        <begin position="430"/>
        <end position="475"/>
    </location>
</feature>
<dbReference type="EMBL" id="SNRW01002565">
    <property type="protein sequence ID" value="KAA6392358.1"/>
    <property type="molecule type" value="Genomic_DNA"/>
</dbReference>
<dbReference type="AlphaFoldDB" id="A0A5J4WBM7"/>
<reference evidence="6 7" key="1">
    <citation type="submission" date="2019-03" db="EMBL/GenBank/DDBJ databases">
        <title>Single cell metagenomics reveals metabolic interactions within the superorganism composed of flagellate Streblomastix strix and complex community of Bacteroidetes bacteria on its surface.</title>
        <authorList>
            <person name="Treitli S.C."/>
            <person name="Kolisko M."/>
            <person name="Husnik F."/>
            <person name="Keeling P."/>
            <person name="Hampl V."/>
        </authorList>
    </citation>
    <scope>NUCLEOTIDE SEQUENCE [LARGE SCALE GENOMIC DNA]</scope>
    <source>
        <strain evidence="6">ST1C</strain>
    </source>
</reference>